<feature type="transmembrane region" description="Helical" evidence="1">
    <location>
        <begin position="36"/>
        <end position="54"/>
    </location>
</feature>
<evidence type="ECO:0000313" key="2">
    <source>
        <dbReference type="EMBL" id="WBM79925.1"/>
    </source>
</evidence>
<keyword evidence="1" id="KW-0472">Membrane</keyword>
<accession>A0ABY7NE98</accession>
<organism evidence="2 3">
    <name type="scientific">Cryobacterium breve</name>
    <dbReference type="NCBI Taxonomy" id="1259258"/>
    <lineage>
        <taxon>Bacteria</taxon>
        <taxon>Bacillati</taxon>
        <taxon>Actinomycetota</taxon>
        <taxon>Actinomycetes</taxon>
        <taxon>Micrococcales</taxon>
        <taxon>Microbacteriaceae</taxon>
        <taxon>Cryobacterium</taxon>
    </lineage>
</organism>
<name>A0ABY7NE98_9MICO</name>
<reference evidence="2 3" key="1">
    <citation type="submission" date="2021-05" db="EMBL/GenBank/DDBJ databases">
        <authorList>
            <person name="Kumar R."/>
            <person name="Kumar A."/>
            <person name="Mukhia S."/>
        </authorList>
    </citation>
    <scope>NUCLEOTIDE SEQUENCE [LARGE SCALE GENOMIC DNA]</scope>
    <source>
        <strain evidence="2 3">ERMR7:08</strain>
    </source>
</reference>
<keyword evidence="1" id="KW-1133">Transmembrane helix</keyword>
<dbReference type="EMBL" id="CP075584">
    <property type="protein sequence ID" value="WBM79925.1"/>
    <property type="molecule type" value="Genomic_DNA"/>
</dbReference>
<keyword evidence="3" id="KW-1185">Reference proteome</keyword>
<gene>
    <name evidence="2" type="ORF">KIV56_17460</name>
</gene>
<keyword evidence="1" id="KW-0812">Transmembrane</keyword>
<evidence type="ECO:0000256" key="1">
    <source>
        <dbReference type="SAM" id="Phobius"/>
    </source>
</evidence>
<protein>
    <submittedName>
        <fullName evidence="2">Uncharacterized protein</fullName>
    </submittedName>
</protein>
<evidence type="ECO:0000313" key="3">
    <source>
        <dbReference type="Proteomes" id="UP001212421"/>
    </source>
</evidence>
<dbReference type="Proteomes" id="UP001212421">
    <property type="component" value="Chromosome"/>
</dbReference>
<proteinExistence type="predicted"/>
<feature type="transmembrane region" description="Helical" evidence="1">
    <location>
        <begin position="12"/>
        <end position="30"/>
    </location>
</feature>
<dbReference type="RefSeq" id="WP_281534539.1">
    <property type="nucleotide sequence ID" value="NZ_CP075584.1"/>
</dbReference>
<sequence>MGIRMEKRGSDSGPGFVIVAFAVIGVMWIVFANSYFVGTAFIAASLGYLIYVIVQARRVLKETRQQQNGSS</sequence>